<feature type="transmembrane region" description="Helical" evidence="2">
    <location>
        <begin position="405"/>
        <end position="424"/>
    </location>
</feature>
<feature type="transmembrane region" description="Helical" evidence="2">
    <location>
        <begin position="302"/>
        <end position="324"/>
    </location>
</feature>
<keyword evidence="2" id="KW-0812">Transmembrane</keyword>
<feature type="transmembrane region" description="Helical" evidence="2">
    <location>
        <begin position="501"/>
        <end position="524"/>
    </location>
</feature>
<dbReference type="EMBL" id="MN740016">
    <property type="protein sequence ID" value="QHT84206.1"/>
    <property type="molecule type" value="Genomic_DNA"/>
</dbReference>
<evidence type="ECO:0000256" key="2">
    <source>
        <dbReference type="SAM" id="Phobius"/>
    </source>
</evidence>
<accession>A0A6C0HVN7</accession>
<dbReference type="PANTHER" id="PTHR45733:SF8">
    <property type="entry name" value="FORMIN-J"/>
    <property type="match status" value="1"/>
</dbReference>
<feature type="region of interest" description="Disordered" evidence="1">
    <location>
        <begin position="1"/>
        <end position="20"/>
    </location>
</feature>
<name>A0A6C0HVN7_9ZZZZ</name>
<dbReference type="PANTHER" id="PTHR45733">
    <property type="entry name" value="FORMIN-J"/>
    <property type="match status" value="1"/>
</dbReference>
<keyword evidence="2" id="KW-0472">Membrane</keyword>
<evidence type="ECO:0000313" key="3">
    <source>
        <dbReference type="EMBL" id="QHT84206.1"/>
    </source>
</evidence>
<protein>
    <submittedName>
        <fullName evidence="3">Uncharacterized protein</fullName>
    </submittedName>
</protein>
<dbReference type="InterPro" id="IPR051144">
    <property type="entry name" value="Formin_homology_domain"/>
</dbReference>
<feature type="transmembrane region" description="Helical" evidence="2">
    <location>
        <begin position="263"/>
        <end position="282"/>
    </location>
</feature>
<keyword evidence="2" id="KW-1133">Transmembrane helix</keyword>
<feature type="region of interest" description="Disordered" evidence="1">
    <location>
        <begin position="612"/>
        <end position="677"/>
    </location>
</feature>
<feature type="compositionally biased region" description="Basic residues" evidence="1">
    <location>
        <begin position="1"/>
        <end position="10"/>
    </location>
</feature>
<reference evidence="3" key="1">
    <citation type="journal article" date="2020" name="Nature">
        <title>Giant virus diversity and host interactions through global metagenomics.</title>
        <authorList>
            <person name="Schulz F."/>
            <person name="Roux S."/>
            <person name="Paez-Espino D."/>
            <person name="Jungbluth S."/>
            <person name="Walsh D.A."/>
            <person name="Denef V.J."/>
            <person name="McMahon K.D."/>
            <person name="Konstantinidis K.T."/>
            <person name="Eloe-Fadrosh E.A."/>
            <person name="Kyrpides N.C."/>
            <person name="Woyke T."/>
        </authorList>
    </citation>
    <scope>NUCLEOTIDE SEQUENCE</scope>
    <source>
        <strain evidence="3">GVMAG-M-3300023184-16</strain>
    </source>
</reference>
<evidence type="ECO:0000256" key="1">
    <source>
        <dbReference type="SAM" id="MobiDB-lite"/>
    </source>
</evidence>
<feature type="compositionally biased region" description="Pro residues" evidence="1">
    <location>
        <begin position="617"/>
        <end position="664"/>
    </location>
</feature>
<feature type="transmembrane region" description="Helical" evidence="2">
    <location>
        <begin position="536"/>
        <end position="556"/>
    </location>
</feature>
<sequence length="677" mass="75156">MCKTKWKGKQKSPFTNHRNDSLGVIPSNFTQNPLSILSKKSTVQEGFQEGLLTDQLGQGLASGFGGLGKGFETAGQAGGPGIQKGMSGQIPGTNRHVAGSPGYNGDEGTSSFKDSLQQYFDSTQAAAEEMDGCQITAIAEGVYGSSMWSSTTSGLQPTYNLNDYQVKSLDVNSTLGNINDPNGMLNEFNIDDMSGNMEKISKTIVSTIKTVINAVAFPFLFTNQAILKFSNMMCSSFSSIGFYETVEPSCSDKFFVFSGVQMIVWFFICIWFFFNWYYILFFRENGLPVKTYDISWIGFRNTSFILSLLFKYLICQLSFINAILMFIQRYANFILGNVWAPKVNAILLFIIILVLVCFFHVTSAVGQLFFNSITNNLPMIYVAIFIMMALVFALYSFMIEDKILMALRFASIILAIFHIILFVIRFICSIICICIAGIFISLYFFIYSFFGMALYSSRSIPETIKEIHLYMAHGFEPPSPFRYSLCRPRTWTEWLSETIKFIIRIFIVYLFEIMLIIMLLYNIYVYLITLGDNPNLRNTMIVITAFVIFGVFGYIYRKAFPNTVRSPPDEIKEVQKALGVYNPMDEKTNDTDLFPTMSGIASYFTNLYLPTKGSGGAPPPPPGPAPPGPAPPGPAPEPAPEPPKPPPPPPPPPPPIPRIGPPPGGFGGFRPGCSGSG</sequence>
<organism evidence="3">
    <name type="scientific">viral metagenome</name>
    <dbReference type="NCBI Taxonomy" id="1070528"/>
    <lineage>
        <taxon>unclassified sequences</taxon>
        <taxon>metagenomes</taxon>
        <taxon>organismal metagenomes</taxon>
    </lineage>
</organism>
<feature type="transmembrane region" description="Helical" evidence="2">
    <location>
        <begin position="378"/>
        <end position="398"/>
    </location>
</feature>
<dbReference type="AlphaFoldDB" id="A0A6C0HVN7"/>
<feature type="transmembrane region" description="Helical" evidence="2">
    <location>
        <begin position="430"/>
        <end position="455"/>
    </location>
</feature>
<feature type="transmembrane region" description="Helical" evidence="2">
    <location>
        <begin position="345"/>
        <end position="366"/>
    </location>
</feature>
<proteinExistence type="predicted"/>
<feature type="compositionally biased region" description="Gly residues" evidence="1">
    <location>
        <begin position="665"/>
        <end position="677"/>
    </location>
</feature>